<dbReference type="InterPro" id="IPR006073">
    <property type="entry name" value="GTP-bd"/>
</dbReference>
<comment type="caution">
    <text evidence="3">The sequence shown here is derived from an EMBL/GenBank/DDBJ whole genome shotgun (WGS) entry which is preliminary data.</text>
</comment>
<dbReference type="Pfam" id="PF11981">
    <property type="entry name" value="DUF3482"/>
    <property type="match status" value="1"/>
</dbReference>
<sequence length="477" mass="52643">MNENSEYRFLVGSLKMPPLHLAIVGHTNTGKTSLLRTLLRDSQFGDVQNAAATTRHVETASINIQDQPQIQLYDTPGLEDAGGVLDWLEAHTTAQQDGIDRINQFLASPAVQSDYAQEAKVLRQLINSDTALYVIDAREPVLPKYKDELTILSWCAKPIMPVFNFTLGSDLAAWQATLARRNLHVISSFDTVAFDFNGEIQLWHNLATMLPNRQIIDQLIAHRQQEWQQLNQTAHQIIAESLINIAAYAHSKPDSEALETAQATMQNTVRQHEHHTQQRLSQLYRFYQSDWASPTPSAIQAFSQDLFDTEQLKAYGIRTGKGAAAGALIGLGLDALTLGTSLGLGSAVGGIIGGIATNWQSLYNKINGTDTLHIDNPTLTLIAARALALLALLQTRGHASQSPIALQHPSSPPWQPENLPDLLKKARAHPRWSSLNGEFNSKSKIPAVESLAQQLSRISSPISQRQPENEQSEFQRS</sequence>
<name>A0ABS1BQE4_9NEIS</name>
<dbReference type="PANTHER" id="PTHR42714">
    <property type="entry name" value="TRNA MODIFICATION GTPASE GTPBP3"/>
    <property type="match status" value="1"/>
</dbReference>
<dbReference type="Pfam" id="PF01926">
    <property type="entry name" value="MMR_HSR1"/>
    <property type="match status" value="1"/>
</dbReference>
<evidence type="ECO:0000313" key="3">
    <source>
        <dbReference type="EMBL" id="MBK0395157.1"/>
    </source>
</evidence>
<protein>
    <submittedName>
        <fullName evidence="3">GTPase/DUF3482 domain-containing protein</fullName>
    </submittedName>
</protein>
<dbReference type="InterPro" id="IPR021871">
    <property type="entry name" value="DUF3482"/>
</dbReference>
<dbReference type="Proteomes" id="UP000614058">
    <property type="component" value="Unassembled WGS sequence"/>
</dbReference>
<reference evidence="3 4" key="1">
    <citation type="journal article" date="2021" name="Pathogens">
        <title>Isolation and Characterization of Kingella bonacorsii sp. nov., A Novel Kingella Species Detected in a Stable Periodontitis Subject.</title>
        <authorList>
            <person name="Antezack A."/>
            <person name="Boxberger M."/>
            <person name="Rolland C."/>
            <person name="Monnet-Corti V."/>
            <person name="La Scola B."/>
        </authorList>
    </citation>
    <scope>NUCLEOTIDE SEQUENCE [LARGE SCALE GENOMIC DNA]</scope>
    <source>
        <strain evidence="3 4">Marseille-Q4569</strain>
    </source>
</reference>
<evidence type="ECO:0000313" key="4">
    <source>
        <dbReference type="Proteomes" id="UP000614058"/>
    </source>
</evidence>
<dbReference type="Gene3D" id="3.40.50.300">
    <property type="entry name" value="P-loop containing nucleotide triphosphate hydrolases"/>
    <property type="match status" value="1"/>
</dbReference>
<feature type="domain" description="G" evidence="2">
    <location>
        <begin position="21"/>
        <end position="164"/>
    </location>
</feature>
<feature type="region of interest" description="Disordered" evidence="1">
    <location>
        <begin position="456"/>
        <end position="477"/>
    </location>
</feature>
<keyword evidence="4" id="KW-1185">Reference proteome</keyword>
<evidence type="ECO:0000256" key="1">
    <source>
        <dbReference type="SAM" id="MobiDB-lite"/>
    </source>
</evidence>
<feature type="compositionally biased region" description="Polar residues" evidence="1">
    <location>
        <begin position="456"/>
        <end position="466"/>
    </location>
</feature>
<evidence type="ECO:0000259" key="2">
    <source>
        <dbReference type="Pfam" id="PF01926"/>
    </source>
</evidence>
<proteinExistence type="predicted"/>
<gene>
    <name evidence="3" type="ORF">JDW22_00810</name>
</gene>
<dbReference type="EMBL" id="JAEHNZ010000001">
    <property type="protein sequence ID" value="MBK0395157.1"/>
    <property type="molecule type" value="Genomic_DNA"/>
</dbReference>
<accession>A0ABS1BQE4</accession>
<dbReference type="PANTHER" id="PTHR42714:SF7">
    <property type="entry name" value="G DOMAIN-CONTAINING PROTEIN"/>
    <property type="match status" value="1"/>
</dbReference>
<dbReference type="SUPFAM" id="SSF52540">
    <property type="entry name" value="P-loop containing nucleoside triphosphate hydrolases"/>
    <property type="match status" value="1"/>
</dbReference>
<organism evidence="3 4">
    <name type="scientific">Kingella bonacorsii</name>
    <dbReference type="NCBI Taxonomy" id="2796361"/>
    <lineage>
        <taxon>Bacteria</taxon>
        <taxon>Pseudomonadati</taxon>
        <taxon>Pseudomonadota</taxon>
        <taxon>Betaproteobacteria</taxon>
        <taxon>Neisseriales</taxon>
        <taxon>Neisseriaceae</taxon>
        <taxon>Kingella</taxon>
    </lineage>
</organism>
<dbReference type="InterPro" id="IPR027417">
    <property type="entry name" value="P-loop_NTPase"/>
</dbReference>